<comment type="caution">
    <text evidence="1">The sequence shown here is derived from an EMBL/GenBank/DDBJ whole genome shotgun (WGS) entry which is preliminary data.</text>
</comment>
<evidence type="ECO:0000313" key="2">
    <source>
        <dbReference type="Proteomes" id="UP000288725"/>
    </source>
</evidence>
<organism evidence="1 2">
    <name type="scientific">Verticillium dahliae</name>
    <name type="common">Verticillium wilt</name>
    <dbReference type="NCBI Taxonomy" id="27337"/>
    <lineage>
        <taxon>Eukaryota</taxon>
        <taxon>Fungi</taxon>
        <taxon>Dikarya</taxon>
        <taxon>Ascomycota</taxon>
        <taxon>Pezizomycotina</taxon>
        <taxon>Sordariomycetes</taxon>
        <taxon>Hypocreomycetidae</taxon>
        <taxon>Glomerellales</taxon>
        <taxon>Plectosphaerellaceae</taxon>
        <taxon>Verticillium</taxon>
    </lineage>
</organism>
<accession>A0A444RNM4</accession>
<protein>
    <submittedName>
        <fullName evidence="1">Uncharacterized protein</fullName>
    </submittedName>
</protein>
<name>A0A444RNM4_VERDA</name>
<evidence type="ECO:0000313" key="1">
    <source>
        <dbReference type="EMBL" id="RXG42718.1"/>
    </source>
</evidence>
<dbReference type="EMBL" id="RSDZ01000123">
    <property type="protein sequence ID" value="RXG42718.1"/>
    <property type="molecule type" value="Genomic_DNA"/>
</dbReference>
<dbReference type="Proteomes" id="UP000288725">
    <property type="component" value="Chromosome 3"/>
</dbReference>
<dbReference type="AlphaFoldDB" id="A0A444RNM4"/>
<reference evidence="1 2" key="1">
    <citation type="submission" date="2018-12" db="EMBL/GenBank/DDBJ databases">
        <title>Genome of Verticillium dahliae isolate Getta Getta.</title>
        <authorList>
            <person name="Gardiner D.M."/>
        </authorList>
    </citation>
    <scope>NUCLEOTIDE SEQUENCE [LARGE SCALE GENOMIC DNA]</scope>
    <source>
        <strain evidence="1 2">Getta Getta</strain>
    </source>
</reference>
<proteinExistence type="predicted"/>
<gene>
    <name evidence="1" type="ORF">VDGE_30816</name>
</gene>
<sequence>MSDCGVDEPTDIGTTKPPARSFMLGSWLLTQQSSAVNELLFLDTALEASGCKRLQTRKENCARISLLIYKRSHGKPVRAESLQGYIGVEGAPQTSS</sequence>